<evidence type="ECO:0000313" key="2">
    <source>
        <dbReference type="EMBL" id="GAG51463.1"/>
    </source>
</evidence>
<evidence type="ECO:0000256" key="1">
    <source>
        <dbReference type="SAM" id="Phobius"/>
    </source>
</evidence>
<proteinExistence type="predicted"/>
<feature type="transmembrane region" description="Helical" evidence="1">
    <location>
        <begin position="21"/>
        <end position="40"/>
    </location>
</feature>
<protein>
    <submittedName>
        <fullName evidence="2">Uncharacterized protein</fullName>
    </submittedName>
</protein>
<keyword evidence="1" id="KW-0472">Membrane</keyword>
<organism evidence="2">
    <name type="scientific">marine sediment metagenome</name>
    <dbReference type="NCBI Taxonomy" id="412755"/>
    <lineage>
        <taxon>unclassified sequences</taxon>
        <taxon>metagenomes</taxon>
        <taxon>ecological metagenomes</taxon>
    </lineage>
</organism>
<reference evidence="2" key="1">
    <citation type="journal article" date="2014" name="Front. Microbiol.">
        <title>High frequency of phylogenetically diverse reductive dehalogenase-homologous genes in deep subseafloor sedimentary metagenomes.</title>
        <authorList>
            <person name="Kawai M."/>
            <person name="Futagami T."/>
            <person name="Toyoda A."/>
            <person name="Takaki Y."/>
            <person name="Nishi S."/>
            <person name="Hori S."/>
            <person name="Arai W."/>
            <person name="Tsubouchi T."/>
            <person name="Morono Y."/>
            <person name="Uchiyama I."/>
            <person name="Ito T."/>
            <person name="Fujiyama A."/>
            <person name="Inagaki F."/>
            <person name="Takami H."/>
        </authorList>
    </citation>
    <scope>NUCLEOTIDE SEQUENCE</scope>
    <source>
        <strain evidence="2">Expedition CK06-06</strain>
    </source>
</reference>
<accession>X0YT09</accession>
<dbReference type="AlphaFoldDB" id="X0YT09"/>
<dbReference type="EMBL" id="BARS01052107">
    <property type="protein sequence ID" value="GAG51463.1"/>
    <property type="molecule type" value="Genomic_DNA"/>
</dbReference>
<comment type="caution">
    <text evidence="2">The sequence shown here is derived from an EMBL/GenBank/DDBJ whole genome shotgun (WGS) entry which is preliminary data.</text>
</comment>
<sequence>MKQPKGKKTRKPIAERLGTEVVIVLFCVVHLSFFVLSVLFT</sequence>
<name>X0YT09_9ZZZZ</name>
<gene>
    <name evidence="2" type="ORF">S01H1_77519</name>
</gene>
<keyword evidence="1" id="KW-1133">Transmembrane helix</keyword>
<keyword evidence="1" id="KW-0812">Transmembrane</keyword>